<organism evidence="1 2">
    <name type="scientific">Epilithonimonas hominis</name>
    <dbReference type="NCBI Taxonomy" id="420404"/>
    <lineage>
        <taxon>Bacteria</taxon>
        <taxon>Pseudomonadati</taxon>
        <taxon>Bacteroidota</taxon>
        <taxon>Flavobacteriia</taxon>
        <taxon>Flavobacteriales</taxon>
        <taxon>Weeksellaceae</taxon>
        <taxon>Chryseobacterium group</taxon>
        <taxon>Epilithonimonas</taxon>
    </lineage>
</organism>
<dbReference type="Gene3D" id="2.40.160.10">
    <property type="entry name" value="Porin"/>
    <property type="match status" value="1"/>
</dbReference>
<reference evidence="2" key="2">
    <citation type="submission" date="2018-11" db="EMBL/GenBank/DDBJ databases">
        <title>Proposal to divide the Flavobacteriaceae and reorganize its genera based on Amino Acid Identity values calculated from whole genome sequences.</title>
        <authorList>
            <person name="Nicholson A.C."/>
            <person name="Gulvik C.A."/>
            <person name="Whitney A.M."/>
            <person name="Humrighouse B.W."/>
            <person name="Bell M."/>
            <person name="Holmes B."/>
            <person name="Steigerwalt A."/>
            <person name="Villarma A."/>
            <person name="Sheth M."/>
            <person name="Batra D."/>
            <person name="Pryor J."/>
            <person name="Bernardet J.-F."/>
            <person name="Hugo C."/>
            <person name="Kampfer P."/>
            <person name="Newman J."/>
            <person name="Mcquiston J."/>
        </authorList>
    </citation>
    <scope>NUCLEOTIDE SEQUENCE [LARGE SCALE GENOMIC DNA]</scope>
    <source>
        <strain evidence="2">DSM 22165</strain>
    </source>
</reference>
<evidence type="ECO:0000313" key="2">
    <source>
        <dbReference type="Proteomes" id="UP000267623"/>
    </source>
</evidence>
<dbReference type="Proteomes" id="UP000267623">
    <property type="component" value="Unassembled WGS sequence"/>
</dbReference>
<evidence type="ECO:0008006" key="3">
    <source>
        <dbReference type="Google" id="ProtNLM"/>
    </source>
</evidence>
<dbReference type="EMBL" id="RJTU01000061">
    <property type="protein sequence ID" value="ROI13273.1"/>
    <property type="molecule type" value="Genomic_DNA"/>
</dbReference>
<reference evidence="2" key="1">
    <citation type="submission" date="2018-11" db="EMBL/GenBank/DDBJ databases">
        <title>Proposal to divide the Flavobacteriaceae and reorganize its genera based on Amino Acid Identity values calculated from whole genome sequences.</title>
        <authorList>
            <person name="Nicholson A.C."/>
            <person name="Gulvik C.A."/>
            <person name="Whitney A.M."/>
            <person name="Humrighouse B.W."/>
            <person name="Bell M."/>
            <person name="Holmes B."/>
            <person name="Steigerwalt A."/>
            <person name="Villarma A."/>
            <person name="Sheth M."/>
            <person name="Batra D."/>
            <person name="Pryor J."/>
            <person name="Bernardet J.-F."/>
            <person name="Hugo C."/>
            <person name="Kampfer P."/>
            <person name="Newman J."/>
            <person name="Mcquiston J.R."/>
        </authorList>
    </citation>
    <scope>NUCLEOTIDE SEQUENCE [LARGE SCALE GENOMIC DNA]</scope>
    <source>
        <strain evidence="2">DSM 22165</strain>
    </source>
</reference>
<name>A0A3N0X7K8_9FLAO</name>
<protein>
    <recommendedName>
        <fullName evidence="3">Phosphate-selective porin O and P</fullName>
    </recommendedName>
</protein>
<dbReference type="RefSeq" id="WP_123281563.1">
    <property type="nucleotide sequence ID" value="NZ_RJTU01000061.1"/>
</dbReference>
<dbReference type="AlphaFoldDB" id="A0A3N0X7K8"/>
<dbReference type="Pfam" id="PF07396">
    <property type="entry name" value="Porin_O_P"/>
    <property type="match status" value="1"/>
</dbReference>
<proteinExistence type="predicted"/>
<accession>A0A3N0X7K8</accession>
<gene>
    <name evidence="1" type="ORF">EGH73_09115</name>
</gene>
<sequence>MRKIYILGMLFISQIVFSQVTISNGNHVVEISGLISSYYNYRPLKEGFENKKNNRFELRDAQLQIEGRIGKIWEYELKYDFADASYNGEDFDAENPGLMEASVTYKGLKFVDIQGGYGKLYYGRSSIVPFQYSPFWQRAIIAKGDLQSARDLGITLKKDFWNQKVNAYAGIYTGLGEMSVKNGDNDASGKFEYVGRVDVSYPSRVRYRDIDDDISPIPMFQLGLNARYADKALPSGKTFPPGAAGDYDWKMINGKRYGYGLDFFAMYKGVSAEFEIHKIKAEPQNASDPLYKGYTLEQTGGYVQAGGFLTQLNYNFKKINTIFSVRYEELDLNDLVPGKAKRFSGAVAYKINGYNAMIKAQYFNILQEESIDPLKWKEQFRIGFQLGFK</sequence>
<comment type="caution">
    <text evidence="1">The sequence shown here is derived from an EMBL/GenBank/DDBJ whole genome shotgun (WGS) entry which is preliminary data.</text>
</comment>
<dbReference type="InterPro" id="IPR010870">
    <property type="entry name" value="Porin_O/P"/>
</dbReference>
<dbReference type="InterPro" id="IPR023614">
    <property type="entry name" value="Porin_dom_sf"/>
</dbReference>
<evidence type="ECO:0000313" key="1">
    <source>
        <dbReference type="EMBL" id="ROI13273.1"/>
    </source>
</evidence>